<evidence type="ECO:0000313" key="2">
    <source>
        <dbReference type="Proteomes" id="UP001597391"/>
    </source>
</evidence>
<sequence>MKLEILAPTSDAFVLGRTRLAHVLTALDGAQAWTDYTCDGTAITITRGGDRDPASTRLGPGVLTLTTRAPEPVTDPALMPGRMVRVTQPAIVDWTEHPFYGDPSQPWWDVAPGHFFHPTASTTPDGLVTDWYTDSTGNAVPVLLHYGTQSWPPTGQILEVRLRATGDPIQVHTVDGFVTLTGEWTWYQVPRDTWFALVFTTARNRAGTVSVWGLRWVPAGTPTRETIFTGVLKLPQITPSVEDGKYTTTVTAHDRMSALAAQMRYGVVSGNASGTQSLKARLVTLLESIGLDPAACGVTLADPVPDLLGKVIPASPTGVSGYRVDRVLESGQVRITAHSLNTPPATLPAQAFGVRHTLTGLVPDQPYQVAITMRLQSGLVTEYSLRRDTTEIASIVLAPALDGGGFQTLTATFTATATSHTLTLANRASYTFPTAPTQPVADLYVARLLVAGGEGGDILTDVVYESNLANHFALACDSGQMLWHATKDYALRFQESPRVMPYEFSDVHTTDRYHVCYSDLDMAFDDTALVNALTISQHGRKYDADQGGWYADDYTRSFTEQTSQATYGDYATSVDTCLYTGPGYEGQLRSLASTILTAQAYPRMTPRSLTFDATEFFEASGRLDLNDQVNITRAGVTYPCIITGMQRRSTPRRGRTPRDLLTLTLWSIHG</sequence>
<name>A0ABW5XEF6_9MICO</name>
<reference evidence="2" key="1">
    <citation type="journal article" date="2019" name="Int. J. Syst. Evol. Microbiol.">
        <title>The Global Catalogue of Microorganisms (GCM) 10K type strain sequencing project: providing services to taxonomists for standard genome sequencing and annotation.</title>
        <authorList>
            <consortium name="The Broad Institute Genomics Platform"/>
            <consortium name="The Broad Institute Genome Sequencing Center for Infectious Disease"/>
            <person name="Wu L."/>
            <person name="Ma J."/>
        </authorList>
    </citation>
    <scope>NUCLEOTIDE SEQUENCE [LARGE SCALE GENOMIC DNA]</scope>
    <source>
        <strain evidence="2">KCTC 33576</strain>
    </source>
</reference>
<evidence type="ECO:0008006" key="3">
    <source>
        <dbReference type="Google" id="ProtNLM"/>
    </source>
</evidence>
<organism evidence="1 2">
    <name type="scientific">Populibacterium corticicola</name>
    <dbReference type="NCBI Taxonomy" id="1812826"/>
    <lineage>
        <taxon>Bacteria</taxon>
        <taxon>Bacillati</taxon>
        <taxon>Actinomycetota</taxon>
        <taxon>Actinomycetes</taxon>
        <taxon>Micrococcales</taxon>
        <taxon>Jonesiaceae</taxon>
        <taxon>Populibacterium</taxon>
    </lineage>
</organism>
<gene>
    <name evidence="1" type="ORF">ACFSYH_05865</name>
</gene>
<keyword evidence="2" id="KW-1185">Reference proteome</keyword>
<protein>
    <recommendedName>
        <fullName evidence="3">Minor tail protein</fullName>
    </recommendedName>
</protein>
<dbReference type="RefSeq" id="WP_377465759.1">
    <property type="nucleotide sequence ID" value="NZ_JBHUOP010000002.1"/>
</dbReference>
<proteinExistence type="predicted"/>
<dbReference type="Proteomes" id="UP001597391">
    <property type="component" value="Unassembled WGS sequence"/>
</dbReference>
<accession>A0ABW5XEF6</accession>
<dbReference type="EMBL" id="JBHUOP010000002">
    <property type="protein sequence ID" value="MFD2840094.1"/>
    <property type="molecule type" value="Genomic_DNA"/>
</dbReference>
<comment type="caution">
    <text evidence="1">The sequence shown here is derived from an EMBL/GenBank/DDBJ whole genome shotgun (WGS) entry which is preliminary data.</text>
</comment>
<evidence type="ECO:0000313" key="1">
    <source>
        <dbReference type="EMBL" id="MFD2840094.1"/>
    </source>
</evidence>